<comment type="similarity">
    <text evidence="1">Belongs to the UDP-glycosyltransferase family.</text>
</comment>
<evidence type="ECO:0000256" key="2">
    <source>
        <dbReference type="ARBA" id="ARBA00022679"/>
    </source>
</evidence>
<sequence>MVGSIPSEKPHAVCIPYPAQGHITPMLKLAQLLHSCHGFHITFVNTHYNHRRLLNSGAISSHLNVPDFRFESIPDGLPAPPEGFEDATQDVIELCRSVEKNCLKPFIDLLGRVNNGVGGSPPVSFIVSDGIMSFTLDAAQEMGLKEVILWCTSACGYCGFLHYKELIQRGIVPLKDEAQLKDGYLEMPLDWIPGLKNMRLRDMPSFLRTTDPNDFMMNFANRECWRNTKASAIVLNTFDELEQTVLDTLQTMLPPIYTVGPLSLLSLKATKLPISSTLWKEDTDCLKWLNSKKPGSVVYVNFGSITVMTNDQLIEFAWGLANSKCDFLWVIRNDLVKGNSTVLPSEFSADIEGQGLLASWCQQEAVLAHPAIGGFLTHSGWNSTIECLSCGVPMISWPFFADQQTNCRYVCTEWGVGMEIDNNVKRDEVEWQVRELMTGGRGAEMRNRAVEWKKSAIRATQPGGSSFVNLGRLVNEVMLPK</sequence>
<organism evidence="4 5">
    <name type="scientific">Rhynchospora pubera</name>
    <dbReference type="NCBI Taxonomy" id="906938"/>
    <lineage>
        <taxon>Eukaryota</taxon>
        <taxon>Viridiplantae</taxon>
        <taxon>Streptophyta</taxon>
        <taxon>Embryophyta</taxon>
        <taxon>Tracheophyta</taxon>
        <taxon>Spermatophyta</taxon>
        <taxon>Magnoliopsida</taxon>
        <taxon>Liliopsida</taxon>
        <taxon>Poales</taxon>
        <taxon>Cyperaceae</taxon>
        <taxon>Cyperoideae</taxon>
        <taxon>Rhynchosporeae</taxon>
        <taxon>Rhynchospora</taxon>
    </lineage>
</organism>
<evidence type="ECO:0000313" key="4">
    <source>
        <dbReference type="EMBL" id="KAJ4796544.1"/>
    </source>
</evidence>
<dbReference type="EMBL" id="JAMFTS010000005">
    <property type="protein sequence ID" value="KAJ4750510.1"/>
    <property type="molecule type" value="Genomic_DNA"/>
</dbReference>
<dbReference type="GO" id="GO:0080044">
    <property type="term" value="F:quercetin 7-O-glucosyltransferase activity"/>
    <property type="evidence" value="ECO:0007669"/>
    <property type="project" value="TreeGrafter"/>
</dbReference>
<reference evidence="4" key="1">
    <citation type="submission" date="2022-08" db="EMBL/GenBank/DDBJ databases">
        <authorList>
            <person name="Marques A."/>
        </authorList>
    </citation>
    <scope>NUCLEOTIDE SEQUENCE</scope>
    <source>
        <strain evidence="4">RhyPub2mFocal</strain>
        <tissue evidence="4">Leaves</tissue>
    </source>
</reference>
<dbReference type="GO" id="GO:0080043">
    <property type="term" value="F:quercetin 3-O-glucosyltransferase activity"/>
    <property type="evidence" value="ECO:0007669"/>
    <property type="project" value="TreeGrafter"/>
</dbReference>
<dbReference type="FunFam" id="3.40.50.2000:FF:000027">
    <property type="entry name" value="Glycosyltransferase"/>
    <property type="match status" value="1"/>
</dbReference>
<keyword evidence="5" id="KW-1185">Reference proteome</keyword>
<dbReference type="AlphaFoldDB" id="A0AAV8FUC5"/>
<name>A0AAV8FUC5_9POAL</name>
<evidence type="ECO:0000313" key="3">
    <source>
        <dbReference type="EMBL" id="KAJ4750510.1"/>
    </source>
</evidence>
<dbReference type="SUPFAM" id="SSF53756">
    <property type="entry name" value="UDP-Glycosyltransferase/glycogen phosphorylase"/>
    <property type="match status" value="1"/>
</dbReference>
<proteinExistence type="inferred from homology"/>
<evidence type="ECO:0000313" key="5">
    <source>
        <dbReference type="Proteomes" id="UP001140206"/>
    </source>
</evidence>
<accession>A0AAV8FUC5</accession>
<protein>
    <submittedName>
        <fullName evidence="4">Glycosyltransferase</fullName>
    </submittedName>
</protein>
<dbReference type="EMBL" id="JAMFTS010000002">
    <property type="protein sequence ID" value="KAJ4796544.1"/>
    <property type="molecule type" value="Genomic_DNA"/>
</dbReference>
<gene>
    <name evidence="4" type="ORF">LUZ62_047790</name>
    <name evidence="3" type="ORF">LUZ62_084915</name>
</gene>
<dbReference type="PANTHER" id="PTHR11926">
    <property type="entry name" value="GLUCOSYL/GLUCURONOSYL TRANSFERASES"/>
    <property type="match status" value="1"/>
</dbReference>
<dbReference type="PANTHER" id="PTHR11926:SF774">
    <property type="entry name" value="UDP-GLYCOSYLTRANSFERASE 85A1-RELATED"/>
    <property type="match status" value="1"/>
</dbReference>
<dbReference type="InterPro" id="IPR002213">
    <property type="entry name" value="UDP_glucos_trans"/>
</dbReference>
<dbReference type="Proteomes" id="UP001140206">
    <property type="component" value="Chromosome 2"/>
</dbReference>
<comment type="caution">
    <text evidence="4">The sequence shown here is derived from an EMBL/GenBank/DDBJ whole genome shotgun (WGS) entry which is preliminary data.</text>
</comment>
<evidence type="ECO:0000256" key="1">
    <source>
        <dbReference type="ARBA" id="ARBA00009995"/>
    </source>
</evidence>
<dbReference type="Gene3D" id="3.40.50.2000">
    <property type="entry name" value="Glycogen Phosphorylase B"/>
    <property type="match status" value="2"/>
</dbReference>
<dbReference type="CDD" id="cd03784">
    <property type="entry name" value="GT1_Gtf-like"/>
    <property type="match status" value="1"/>
</dbReference>
<dbReference type="FunFam" id="3.40.50.2000:FF:000055">
    <property type="entry name" value="Glycosyltransferase"/>
    <property type="match status" value="1"/>
</dbReference>
<dbReference type="Proteomes" id="UP001140206">
    <property type="component" value="Chromosome 5"/>
</dbReference>
<keyword evidence="2" id="KW-0808">Transferase</keyword>
<dbReference type="Pfam" id="PF00201">
    <property type="entry name" value="UDPGT"/>
    <property type="match status" value="1"/>
</dbReference>